<name>K9YXW5_DACS8</name>
<proteinExistence type="predicted"/>
<accession>K9YXW5</accession>
<dbReference type="PANTHER" id="PTHR39639:SF1">
    <property type="entry name" value="DUF262 DOMAIN-CONTAINING PROTEIN"/>
    <property type="match status" value="1"/>
</dbReference>
<dbReference type="InterPro" id="IPR004919">
    <property type="entry name" value="GmrSD_N"/>
</dbReference>
<dbReference type="RefSeq" id="WP_015230716.1">
    <property type="nucleotide sequence ID" value="NC_019780.1"/>
</dbReference>
<dbReference type="HOGENOM" id="CLU_038557_2_0_3"/>
<sequence length="377" mass="44234">MKHKNQTTATSLQEEIDKTRQEIRTDGYSMSIGEWISLYEHNEIDIHPDFQRFFRWSDHQKSAFIESILLGIPIPPIFVNQREDGVWDVVDGLQRLSTIYQFVGILNPNHQEENTPFTLQETVYLPSLNGKKWNDPDDQENSFTQAQRLYIKRSKIPVNIIQKESDPMIKYELFQRLNTGGSIATPQEMRNCILLMLNQNLYDLMSSLSRRESFRNCIALSDKLYEEQYDLELVLRFILLFDKDNDSLQKLGGDVSVFLTQKMRQMAVENNWNRHHIESAFDTTFNLLNQSMRDESFKRYKSEEDRFLGGFLLSAYEVIALGIGYNYRTLPPVDEIPNRVKSIWSNQIYKQWSGAGQNSTRRLRYLIPLGREKFSPS</sequence>
<feature type="domain" description="GmrSD restriction endonucleases N-terminal" evidence="1">
    <location>
        <begin position="39"/>
        <end position="194"/>
    </location>
</feature>
<dbReference type="KEGG" id="dsl:Dacsa_3218"/>
<dbReference type="PATRIC" id="fig|13035.3.peg.3643"/>
<dbReference type="OrthoDB" id="9798761at2"/>
<protein>
    <recommendedName>
        <fullName evidence="1">GmrSD restriction endonucleases N-terminal domain-containing protein</fullName>
    </recommendedName>
</protein>
<dbReference type="AlphaFoldDB" id="K9YXW5"/>
<dbReference type="EMBL" id="CP003944">
    <property type="protein sequence ID" value="AFZ51739.1"/>
    <property type="molecule type" value="Genomic_DNA"/>
</dbReference>
<evidence type="ECO:0000259" key="1">
    <source>
        <dbReference type="Pfam" id="PF03235"/>
    </source>
</evidence>
<gene>
    <name evidence="2" type="ORF">Dacsa_3218</name>
</gene>
<dbReference type="STRING" id="13035.Dacsa_3218"/>
<reference evidence="2" key="1">
    <citation type="submission" date="2012-04" db="EMBL/GenBank/DDBJ databases">
        <title>Finished genome of Dactylococcopsis salina PCC 8305.</title>
        <authorList>
            <consortium name="US DOE Joint Genome Institute"/>
            <person name="Gugger M."/>
            <person name="Coursin T."/>
            <person name="Rippka R."/>
            <person name="Tandeau De Marsac N."/>
            <person name="Huntemann M."/>
            <person name="Wei C.-L."/>
            <person name="Han J."/>
            <person name="Detter J.C."/>
            <person name="Han C."/>
            <person name="Tapia R."/>
            <person name="Daligault H."/>
            <person name="Chen A."/>
            <person name="Krypides N."/>
            <person name="Mavromatis K."/>
            <person name="Markowitz V."/>
            <person name="Szeto E."/>
            <person name="Ivanova N."/>
            <person name="Ovchinnikova G."/>
            <person name="Pagani I."/>
            <person name="Pati A."/>
            <person name="Goodwin L."/>
            <person name="Peters L."/>
            <person name="Pitluck S."/>
            <person name="Woyke T."/>
            <person name="Kerfeld C."/>
        </authorList>
    </citation>
    <scope>NUCLEOTIDE SEQUENCE [LARGE SCALE GENOMIC DNA]</scope>
    <source>
        <strain evidence="2">PCC 8305</strain>
    </source>
</reference>
<organism evidence="2 3">
    <name type="scientific">Dactylococcopsis salina (strain PCC 8305)</name>
    <name type="common">Myxobactron salinum</name>
    <dbReference type="NCBI Taxonomy" id="13035"/>
    <lineage>
        <taxon>Bacteria</taxon>
        <taxon>Bacillati</taxon>
        <taxon>Cyanobacteriota</taxon>
        <taxon>Cyanophyceae</taxon>
        <taxon>Nodosilineales</taxon>
        <taxon>Cymatolegaceae</taxon>
        <taxon>Dactylococcopsis</taxon>
    </lineage>
</organism>
<dbReference type="PANTHER" id="PTHR39639">
    <property type="entry name" value="CHROMOSOME 16, WHOLE GENOME SHOTGUN SEQUENCE"/>
    <property type="match status" value="1"/>
</dbReference>
<dbReference type="Proteomes" id="UP000010482">
    <property type="component" value="Chromosome"/>
</dbReference>
<evidence type="ECO:0000313" key="3">
    <source>
        <dbReference type="Proteomes" id="UP000010482"/>
    </source>
</evidence>
<evidence type="ECO:0000313" key="2">
    <source>
        <dbReference type="EMBL" id="AFZ51739.1"/>
    </source>
</evidence>
<dbReference type="Pfam" id="PF03235">
    <property type="entry name" value="GmrSD_N"/>
    <property type="match status" value="1"/>
</dbReference>
<dbReference type="eggNOG" id="COG1479">
    <property type="taxonomic scope" value="Bacteria"/>
</dbReference>
<keyword evidence="3" id="KW-1185">Reference proteome</keyword>